<dbReference type="PANTHER" id="PTHR10334">
    <property type="entry name" value="CYSTEINE-RICH SECRETORY PROTEIN-RELATED"/>
    <property type="match status" value="1"/>
</dbReference>
<keyword evidence="2" id="KW-0472">Membrane</keyword>
<dbReference type="PRINTS" id="PR00837">
    <property type="entry name" value="V5TPXLIKE"/>
</dbReference>
<evidence type="ECO:0000256" key="1">
    <source>
        <dbReference type="SAM" id="MobiDB-lite"/>
    </source>
</evidence>
<dbReference type="PROSITE" id="PS01009">
    <property type="entry name" value="CRISP_1"/>
    <property type="match status" value="1"/>
</dbReference>
<dbReference type="GO" id="GO:0005576">
    <property type="term" value="C:extracellular region"/>
    <property type="evidence" value="ECO:0007669"/>
    <property type="project" value="InterPro"/>
</dbReference>
<evidence type="ECO:0000313" key="4">
    <source>
        <dbReference type="EMBL" id="TYH58562.1"/>
    </source>
</evidence>
<proteinExistence type="predicted"/>
<dbReference type="PROSITE" id="PS01010">
    <property type="entry name" value="CRISP_2"/>
    <property type="match status" value="1"/>
</dbReference>
<accession>A0A5D2JVP3</accession>
<dbReference type="CDD" id="cd05381">
    <property type="entry name" value="CAP_PR-1"/>
    <property type="match status" value="1"/>
</dbReference>
<keyword evidence="5" id="KW-1185">Reference proteome</keyword>
<dbReference type="FunFam" id="3.40.33.10:FF:000004">
    <property type="entry name" value="CAP, cysteine-rich secretory protein, antigen 5"/>
    <property type="match status" value="1"/>
</dbReference>
<dbReference type="InterPro" id="IPR014044">
    <property type="entry name" value="CAP_dom"/>
</dbReference>
<name>A0A5D2JVP3_GOSTO</name>
<dbReference type="InterPro" id="IPR018244">
    <property type="entry name" value="Allrgn_V5/Tpx1_CS"/>
</dbReference>
<dbReference type="Pfam" id="PF00188">
    <property type="entry name" value="CAP"/>
    <property type="match status" value="1"/>
</dbReference>
<dbReference type="InterPro" id="IPR001283">
    <property type="entry name" value="CRISP-related"/>
</dbReference>
<dbReference type="SUPFAM" id="SSF55797">
    <property type="entry name" value="PR-1-like"/>
    <property type="match status" value="1"/>
</dbReference>
<keyword evidence="2" id="KW-0812">Transmembrane</keyword>
<feature type="domain" description="SCP" evidence="3">
    <location>
        <begin position="204"/>
        <end position="336"/>
    </location>
</feature>
<organism evidence="4 5">
    <name type="scientific">Gossypium tomentosum</name>
    <name type="common">Hawaiian cotton</name>
    <name type="synonym">Gossypium sandvicense</name>
    <dbReference type="NCBI Taxonomy" id="34277"/>
    <lineage>
        <taxon>Eukaryota</taxon>
        <taxon>Viridiplantae</taxon>
        <taxon>Streptophyta</taxon>
        <taxon>Embryophyta</taxon>
        <taxon>Tracheophyta</taxon>
        <taxon>Spermatophyta</taxon>
        <taxon>Magnoliopsida</taxon>
        <taxon>eudicotyledons</taxon>
        <taxon>Gunneridae</taxon>
        <taxon>Pentapetalae</taxon>
        <taxon>rosids</taxon>
        <taxon>malvids</taxon>
        <taxon>Malvales</taxon>
        <taxon>Malvaceae</taxon>
        <taxon>Malvoideae</taxon>
        <taxon>Gossypium</taxon>
    </lineage>
</organism>
<dbReference type="Gene3D" id="3.40.33.10">
    <property type="entry name" value="CAP"/>
    <property type="match status" value="1"/>
</dbReference>
<feature type="compositionally biased region" description="Low complexity" evidence="1">
    <location>
        <begin position="90"/>
        <end position="99"/>
    </location>
</feature>
<gene>
    <name evidence="4" type="ORF">ES332_D08G163300v1</name>
</gene>
<sequence>MDGNPKMPLNHTILPQHLFCVCVVVLPPSPNQNQIWFRRRQYNSMGSHIFTPFFILIFFFQLSPLVLTLLDLRNIPPHENPVSQQPQFSNPNPAQNQPLNPKPLPHPNPSESIEIQIHPKLLVNPSKDPQGTYQFSSRQPIRKPSEILISQQSQNSSDNPNPQQPSNTNQDTNSQQLQNPTQQPQNQSTQPFQPKPLTPSSPDSDAQQFLDTHNAARIHENEPLYTWDQKLADFARSWGNKRINDCRIVHSNAPYGENIFVANNDHWTPREAVQRWVGEEQYYDKKTFACQPGKLCGHYTQIVWRDSIRVGCARVRCANGGLFVMCNYEPPGNYKNENPFVPHNQ</sequence>
<feature type="transmembrane region" description="Helical" evidence="2">
    <location>
        <begin position="49"/>
        <end position="70"/>
    </location>
</feature>
<protein>
    <recommendedName>
        <fullName evidence="3">SCP domain-containing protein</fullName>
    </recommendedName>
</protein>
<feature type="compositionally biased region" description="Low complexity" evidence="1">
    <location>
        <begin position="150"/>
        <end position="192"/>
    </location>
</feature>
<evidence type="ECO:0000256" key="2">
    <source>
        <dbReference type="SAM" id="Phobius"/>
    </source>
</evidence>
<dbReference type="AlphaFoldDB" id="A0A5D2JVP3"/>
<evidence type="ECO:0000259" key="3">
    <source>
        <dbReference type="SMART" id="SM00198"/>
    </source>
</evidence>
<dbReference type="Proteomes" id="UP000322667">
    <property type="component" value="Chromosome D08"/>
</dbReference>
<reference evidence="4 5" key="1">
    <citation type="submission" date="2019-07" db="EMBL/GenBank/DDBJ databases">
        <title>WGS assembly of Gossypium tomentosum.</title>
        <authorList>
            <person name="Chen Z.J."/>
            <person name="Sreedasyam A."/>
            <person name="Ando A."/>
            <person name="Song Q."/>
            <person name="De L."/>
            <person name="Hulse-Kemp A."/>
            <person name="Ding M."/>
            <person name="Ye W."/>
            <person name="Kirkbride R."/>
            <person name="Jenkins J."/>
            <person name="Plott C."/>
            <person name="Lovell J."/>
            <person name="Lin Y.-M."/>
            <person name="Vaughn R."/>
            <person name="Liu B."/>
            <person name="Li W."/>
            <person name="Simpson S."/>
            <person name="Scheffler B."/>
            <person name="Saski C."/>
            <person name="Grover C."/>
            <person name="Hu G."/>
            <person name="Conover J."/>
            <person name="Carlson J."/>
            <person name="Shu S."/>
            <person name="Boston L."/>
            <person name="Williams M."/>
            <person name="Peterson D."/>
            <person name="Mcgee K."/>
            <person name="Jones D."/>
            <person name="Wendel J."/>
            <person name="Stelly D."/>
            <person name="Grimwood J."/>
            <person name="Schmutz J."/>
        </authorList>
    </citation>
    <scope>NUCLEOTIDE SEQUENCE [LARGE SCALE GENOMIC DNA]</scope>
    <source>
        <strain evidence="4">7179.01</strain>
    </source>
</reference>
<feature type="region of interest" description="Disordered" evidence="1">
    <location>
        <begin position="78"/>
        <end position="111"/>
    </location>
</feature>
<dbReference type="InterPro" id="IPR035940">
    <property type="entry name" value="CAP_sf"/>
</dbReference>
<keyword evidence="2" id="KW-1133">Transmembrane helix</keyword>
<dbReference type="EMBL" id="CM017630">
    <property type="protein sequence ID" value="TYH58562.1"/>
    <property type="molecule type" value="Genomic_DNA"/>
</dbReference>
<feature type="region of interest" description="Disordered" evidence="1">
    <location>
        <begin position="150"/>
        <end position="207"/>
    </location>
</feature>
<evidence type="ECO:0000313" key="5">
    <source>
        <dbReference type="Proteomes" id="UP000322667"/>
    </source>
</evidence>
<dbReference type="SMART" id="SM00198">
    <property type="entry name" value="SCP"/>
    <property type="match status" value="1"/>
</dbReference>